<organism evidence="2 3">
    <name type="scientific">Aquatica leii</name>
    <dbReference type="NCBI Taxonomy" id="1421715"/>
    <lineage>
        <taxon>Eukaryota</taxon>
        <taxon>Metazoa</taxon>
        <taxon>Ecdysozoa</taxon>
        <taxon>Arthropoda</taxon>
        <taxon>Hexapoda</taxon>
        <taxon>Insecta</taxon>
        <taxon>Pterygota</taxon>
        <taxon>Neoptera</taxon>
        <taxon>Endopterygota</taxon>
        <taxon>Coleoptera</taxon>
        <taxon>Polyphaga</taxon>
        <taxon>Elateriformia</taxon>
        <taxon>Elateroidea</taxon>
        <taxon>Lampyridae</taxon>
        <taxon>Luciolinae</taxon>
        <taxon>Aquatica</taxon>
    </lineage>
</organism>
<evidence type="ECO:0000313" key="3">
    <source>
        <dbReference type="Proteomes" id="UP001353858"/>
    </source>
</evidence>
<protein>
    <submittedName>
        <fullName evidence="2">Uncharacterized protein</fullName>
    </submittedName>
</protein>
<dbReference type="Proteomes" id="UP001353858">
    <property type="component" value="Unassembled WGS sequence"/>
</dbReference>
<dbReference type="AlphaFoldDB" id="A0AAN7PNV0"/>
<feature type="region of interest" description="Disordered" evidence="1">
    <location>
        <begin position="222"/>
        <end position="242"/>
    </location>
</feature>
<reference evidence="3" key="1">
    <citation type="submission" date="2023-01" db="EMBL/GenBank/DDBJ databases">
        <title>Key to firefly adult light organ development and bioluminescence: homeobox transcription factors regulate luciferase expression and transportation to peroxisome.</title>
        <authorList>
            <person name="Fu X."/>
        </authorList>
    </citation>
    <scope>NUCLEOTIDE SEQUENCE [LARGE SCALE GENOMIC DNA]</scope>
</reference>
<comment type="caution">
    <text evidence="2">The sequence shown here is derived from an EMBL/GenBank/DDBJ whole genome shotgun (WGS) entry which is preliminary data.</text>
</comment>
<name>A0AAN7PNV0_9COLE</name>
<dbReference type="EMBL" id="JARPUR010000001">
    <property type="protein sequence ID" value="KAK4885381.1"/>
    <property type="molecule type" value="Genomic_DNA"/>
</dbReference>
<proteinExistence type="predicted"/>
<keyword evidence="3" id="KW-1185">Reference proteome</keyword>
<accession>A0AAN7PNV0</accession>
<sequence length="242" mass="28033">MTESLNPPNQPAEPESLPSCSYMLDRPEDSKNIEVQVVDSYVTRTPVIDDDTNSTVISIICDDTVYVFVHLINMDEAAFRDFFDYLKYVEEIGDEEMRVELLPKRYIRDSENSLEFFEANEFQRRYRFTKEATVHILFPLVDAGLRKLNNRGLPFPPMLQLIICLRYYATCSFQTVCGDLSFSQEEWQRRCAHSKKCEEDFLSREAVIEAVTEQLIVSVTNTDSGDDWEDESESELSGIEEL</sequence>
<evidence type="ECO:0000256" key="1">
    <source>
        <dbReference type="SAM" id="MobiDB-lite"/>
    </source>
</evidence>
<evidence type="ECO:0000313" key="2">
    <source>
        <dbReference type="EMBL" id="KAK4885381.1"/>
    </source>
</evidence>
<feature type="compositionally biased region" description="Acidic residues" evidence="1">
    <location>
        <begin position="224"/>
        <end position="242"/>
    </location>
</feature>
<gene>
    <name evidence="2" type="ORF">RN001_001652</name>
</gene>
<feature type="region of interest" description="Disordered" evidence="1">
    <location>
        <begin position="1"/>
        <end position="21"/>
    </location>
</feature>